<evidence type="ECO:0000313" key="2">
    <source>
        <dbReference type="EMBL" id="MEG3615290.1"/>
    </source>
</evidence>
<name>A0ABU7Z7P0_9MICO</name>
<reference evidence="2" key="2">
    <citation type="submission" date="2024-02" db="EMBL/GenBank/DDBJ databases">
        <authorList>
            <person name="Prathaban M."/>
            <person name="Mythili R."/>
            <person name="Sharmila Devi N."/>
            <person name="Sobanaa M."/>
            <person name="Prathiviraj R."/>
            <person name="Selvin J."/>
        </authorList>
    </citation>
    <scope>NUCLEOTIDE SEQUENCE</scope>
    <source>
        <strain evidence="2">MP1014</strain>
    </source>
</reference>
<feature type="region of interest" description="Disordered" evidence="1">
    <location>
        <begin position="49"/>
        <end position="77"/>
    </location>
</feature>
<accession>A0ABU7Z7P0</accession>
<evidence type="ECO:0000313" key="3">
    <source>
        <dbReference type="Proteomes" id="UP001310387"/>
    </source>
</evidence>
<keyword evidence="3" id="KW-1185">Reference proteome</keyword>
<protein>
    <submittedName>
        <fullName evidence="2">Uncharacterized protein</fullName>
    </submittedName>
</protein>
<gene>
    <name evidence="2" type="ORF">V5O49_09180</name>
</gene>
<sequence>MSVTTEQVDKLADAAMGCTEYVMAHSLAGKWGMIKEVFAMRSAAGDVPHGPGHDLISATRQHLSDRSDSGPTIDAEDKDALRADGQRLVESSLPVIAALPADVAEQVRAWLIGIAEKVAGASKDKGGSEKVSDAEAAAIEDLRRLLRA</sequence>
<dbReference type="Proteomes" id="UP001310387">
    <property type="component" value="Unassembled WGS sequence"/>
</dbReference>
<dbReference type="EMBL" id="JBAGLP010000117">
    <property type="protein sequence ID" value="MEG3615290.1"/>
    <property type="molecule type" value="Genomic_DNA"/>
</dbReference>
<proteinExistence type="predicted"/>
<evidence type="ECO:0000256" key="1">
    <source>
        <dbReference type="SAM" id="MobiDB-lite"/>
    </source>
</evidence>
<comment type="caution">
    <text evidence="2">The sequence shown here is derived from an EMBL/GenBank/DDBJ whole genome shotgun (WGS) entry which is preliminary data.</text>
</comment>
<reference evidence="2" key="1">
    <citation type="journal article" date="2024" name="Antonie Van Leeuwenhoek">
        <title>Isoptericola haloaureus sp. nov., a dimorphic actinobacterium isolated from mangrove sediments of southeast India, implicating biosaline agricultural significance through nitrogen fixation and salt tolerance genes.</title>
        <authorList>
            <person name="Prathaban M."/>
            <person name="Prathiviraj R."/>
            <person name="Ravichandran M."/>
            <person name="Natarajan S.D."/>
            <person name="Sobanaa M."/>
            <person name="Hari Krishna Kumar S."/>
            <person name="Chandrasekar V."/>
            <person name="Selvin J."/>
        </authorList>
    </citation>
    <scope>NUCLEOTIDE SEQUENCE</scope>
    <source>
        <strain evidence="2">MP1014</strain>
    </source>
</reference>
<dbReference type="RefSeq" id="WP_332901958.1">
    <property type="nucleotide sequence ID" value="NZ_JBAGLP010000117.1"/>
</dbReference>
<organism evidence="2 3">
    <name type="scientific">Isoptericola haloaureus</name>
    <dbReference type="NCBI Taxonomy" id="1542902"/>
    <lineage>
        <taxon>Bacteria</taxon>
        <taxon>Bacillati</taxon>
        <taxon>Actinomycetota</taxon>
        <taxon>Actinomycetes</taxon>
        <taxon>Micrococcales</taxon>
        <taxon>Promicromonosporaceae</taxon>
        <taxon>Isoptericola</taxon>
    </lineage>
</organism>